<dbReference type="GO" id="GO:0005829">
    <property type="term" value="C:cytosol"/>
    <property type="evidence" value="ECO:0007669"/>
    <property type="project" value="TreeGrafter"/>
</dbReference>
<dbReference type="InterPro" id="IPR045247">
    <property type="entry name" value="Oye-like"/>
</dbReference>
<dbReference type="Pfam" id="PF00724">
    <property type="entry name" value="Oxidored_FMN"/>
    <property type="match status" value="1"/>
</dbReference>
<dbReference type="Proteomes" id="UP000298735">
    <property type="component" value="Chromosome Circular"/>
</dbReference>
<evidence type="ECO:0000313" key="5">
    <source>
        <dbReference type="Proteomes" id="UP000298735"/>
    </source>
</evidence>
<dbReference type="Gene3D" id="3.20.20.70">
    <property type="entry name" value="Aldolase class I"/>
    <property type="match status" value="1"/>
</dbReference>
<dbReference type="InterPro" id="IPR013785">
    <property type="entry name" value="Aldolase_TIM"/>
</dbReference>
<evidence type="ECO:0000313" key="4">
    <source>
        <dbReference type="EMBL" id="UYZ07377.1"/>
    </source>
</evidence>
<dbReference type="AlphaFoldDB" id="A0A4Z1QUQ6"/>
<organism evidence="4 5">
    <name type="scientific">Agrobacterium salinitolerans</name>
    <dbReference type="NCBI Taxonomy" id="1183413"/>
    <lineage>
        <taxon>Bacteria</taxon>
        <taxon>Pseudomonadati</taxon>
        <taxon>Pseudomonadota</taxon>
        <taxon>Alphaproteobacteria</taxon>
        <taxon>Hyphomicrobiales</taxon>
        <taxon>Rhizobiaceae</taxon>
        <taxon>Rhizobium/Agrobacterium group</taxon>
        <taxon>Agrobacterium</taxon>
    </lineage>
</organism>
<gene>
    <name evidence="4" type="ORF">CFBP5507_14330</name>
</gene>
<evidence type="ECO:0000256" key="2">
    <source>
        <dbReference type="ARBA" id="ARBA00005979"/>
    </source>
</evidence>
<dbReference type="GO" id="GO:0016628">
    <property type="term" value="F:oxidoreductase activity, acting on the CH-CH group of donors, NAD or NADP as acceptor"/>
    <property type="evidence" value="ECO:0007669"/>
    <property type="project" value="UniProtKB-ARBA"/>
</dbReference>
<dbReference type="OrthoDB" id="9804454at2"/>
<keyword evidence="3" id="KW-0560">Oxidoreductase</keyword>
<comment type="cofactor">
    <cofactor evidence="1">
        <name>FMN</name>
        <dbReference type="ChEBI" id="CHEBI:58210"/>
    </cofactor>
</comment>
<dbReference type="NCBIfam" id="NF007899">
    <property type="entry name" value="PRK10605.1"/>
    <property type="match status" value="1"/>
</dbReference>
<evidence type="ECO:0000256" key="1">
    <source>
        <dbReference type="ARBA" id="ARBA00001917"/>
    </source>
</evidence>
<reference evidence="4" key="1">
    <citation type="submission" date="2022-10" db="EMBL/GenBank/DDBJ databases">
        <title>Complete genome sequence of Agrobacterium salinitolerans CFBP5507.</title>
        <authorList>
            <person name="Tchabashvili S."/>
            <person name="Yen H.-C."/>
            <person name="Haryono M."/>
            <person name="Lin Y.-C."/>
            <person name="Lai E.-M."/>
            <person name="Kuo C.-H."/>
        </authorList>
    </citation>
    <scope>NUCLEOTIDE SEQUENCE</scope>
    <source>
        <strain evidence="4">CFBP5507</strain>
    </source>
</reference>
<dbReference type="KEGG" id="asal:CFBP5507_14330"/>
<dbReference type="FunFam" id="3.20.20.70:FF:000059">
    <property type="entry name" value="N-ethylmaleimide reductase, FMN-linked"/>
    <property type="match status" value="1"/>
</dbReference>
<dbReference type="GO" id="GO:0010181">
    <property type="term" value="F:FMN binding"/>
    <property type="evidence" value="ECO:0007669"/>
    <property type="project" value="InterPro"/>
</dbReference>
<accession>A0A4Z1QUQ6</accession>
<evidence type="ECO:0000256" key="3">
    <source>
        <dbReference type="ARBA" id="ARBA00023002"/>
    </source>
</evidence>
<protein>
    <submittedName>
        <fullName evidence="4">Alkene reductase</fullName>
    </submittedName>
</protein>
<name>A0A4Z1QUQ6_9HYPH</name>
<proteinExistence type="inferred from homology"/>
<dbReference type="SUPFAM" id="SSF51395">
    <property type="entry name" value="FMN-linked oxidoreductases"/>
    <property type="match status" value="1"/>
</dbReference>
<dbReference type="InterPro" id="IPR001155">
    <property type="entry name" value="OxRdtase_FMN_N"/>
</dbReference>
<dbReference type="EMBL" id="CP109968">
    <property type="protein sequence ID" value="UYZ07377.1"/>
    <property type="molecule type" value="Genomic_DNA"/>
</dbReference>
<dbReference type="PANTHER" id="PTHR22893">
    <property type="entry name" value="NADH OXIDOREDUCTASE-RELATED"/>
    <property type="match status" value="1"/>
</dbReference>
<sequence>MTDKSLFEPYKLGSLPLSNRIVMAPLTRNRAGAGLVPGALAAVYYAQRASAGLIITEATQVSEQAQGYQDTPGLYTREQIAGWRTVTDAVHAKGGRIFVQLWHVGRVSHIDLLGGKAPVAPSAIRAETKTFVNNGFADVSEPRALETDEIAGIVESFRQAAANAIEAGFDGVEVHGANGYLLDQFLRETANTRTDAYGGSIENRARLLLEVAEAVSREIGADRTGVRLSPVSPASGIILSGNEQQQFNYVAEQLDKLGIAYIHVVEGATGGSREATPFDYAALRQRFGQTFMVNNGLDLTLAELQLAHGDADLFAFGRMFIANPDLVERLKAGAALNDVDFTTLYGGGAKGYTDYPTLAD</sequence>
<dbReference type="PANTHER" id="PTHR22893:SF91">
    <property type="entry name" value="NADPH DEHYDROGENASE 2-RELATED"/>
    <property type="match status" value="1"/>
</dbReference>
<dbReference type="CDD" id="cd02933">
    <property type="entry name" value="OYE_like_FMN"/>
    <property type="match status" value="1"/>
</dbReference>
<dbReference type="RefSeq" id="WP_137409631.1">
    <property type="nucleotide sequence ID" value="NZ_CP074393.1"/>
</dbReference>
<comment type="similarity">
    <text evidence="2">Belongs to the NADH:flavin oxidoreductase/NADH oxidase family.</text>
</comment>